<organism evidence="3 4">
    <name type="scientific">Fistulifera solaris</name>
    <name type="common">Oleaginous diatom</name>
    <dbReference type="NCBI Taxonomy" id="1519565"/>
    <lineage>
        <taxon>Eukaryota</taxon>
        <taxon>Sar</taxon>
        <taxon>Stramenopiles</taxon>
        <taxon>Ochrophyta</taxon>
        <taxon>Bacillariophyta</taxon>
        <taxon>Bacillariophyceae</taxon>
        <taxon>Bacillariophycidae</taxon>
        <taxon>Naviculales</taxon>
        <taxon>Naviculaceae</taxon>
        <taxon>Fistulifera</taxon>
    </lineage>
</organism>
<feature type="compositionally biased region" description="Basic and acidic residues" evidence="1">
    <location>
        <begin position="187"/>
        <end position="198"/>
    </location>
</feature>
<keyword evidence="4" id="KW-1185">Reference proteome</keyword>
<keyword evidence="2" id="KW-1133">Transmembrane helix</keyword>
<dbReference type="Proteomes" id="UP000198406">
    <property type="component" value="Unassembled WGS sequence"/>
</dbReference>
<protein>
    <submittedName>
        <fullName evidence="3">Uncharacterized protein</fullName>
    </submittedName>
</protein>
<feature type="transmembrane region" description="Helical" evidence="2">
    <location>
        <begin position="80"/>
        <end position="103"/>
    </location>
</feature>
<name>A0A1Z5JK80_FISSO</name>
<keyword evidence="2" id="KW-0812">Transmembrane</keyword>
<sequence length="212" mass="24007">MTCMLLHGALSFQPPFRPAMHAYRDMSLSVNGENSSQRRSFVDSIDQAGLSLKPRAQMTDSKAAQAPSRWRKVLFRAQACALYSLFILYRGYRGFFVIIPAVFREVYLKLESTVDPEPLRVTEANGVNWQTRITVAIMATVLTASYIVGGFLRVMMKLGKTLFQTSDIAHSFEEAAKEQEVNEDRVTRLAQKLRREDDNAQSSSTRDTDTRN</sequence>
<dbReference type="OrthoDB" id="195218at2759"/>
<gene>
    <name evidence="3" type="ORF">FisN_11Hh158</name>
</gene>
<evidence type="ECO:0000256" key="1">
    <source>
        <dbReference type="SAM" id="MobiDB-lite"/>
    </source>
</evidence>
<evidence type="ECO:0000256" key="2">
    <source>
        <dbReference type="SAM" id="Phobius"/>
    </source>
</evidence>
<dbReference type="InParanoid" id="A0A1Z5JK80"/>
<dbReference type="AlphaFoldDB" id="A0A1Z5JK80"/>
<evidence type="ECO:0000313" key="3">
    <source>
        <dbReference type="EMBL" id="GAX14384.1"/>
    </source>
</evidence>
<keyword evidence="2" id="KW-0472">Membrane</keyword>
<accession>A0A1Z5JK80</accession>
<evidence type="ECO:0000313" key="4">
    <source>
        <dbReference type="Proteomes" id="UP000198406"/>
    </source>
</evidence>
<feature type="region of interest" description="Disordered" evidence="1">
    <location>
        <begin position="187"/>
        <end position="212"/>
    </location>
</feature>
<proteinExistence type="predicted"/>
<dbReference type="EMBL" id="BDSP01000080">
    <property type="protein sequence ID" value="GAX14384.1"/>
    <property type="molecule type" value="Genomic_DNA"/>
</dbReference>
<comment type="caution">
    <text evidence="3">The sequence shown here is derived from an EMBL/GenBank/DDBJ whole genome shotgun (WGS) entry which is preliminary data.</text>
</comment>
<reference evidence="3 4" key="1">
    <citation type="journal article" date="2015" name="Plant Cell">
        <title>Oil accumulation by the oleaginous diatom Fistulifera solaris as revealed by the genome and transcriptome.</title>
        <authorList>
            <person name="Tanaka T."/>
            <person name="Maeda Y."/>
            <person name="Veluchamy A."/>
            <person name="Tanaka M."/>
            <person name="Abida H."/>
            <person name="Marechal E."/>
            <person name="Bowler C."/>
            <person name="Muto M."/>
            <person name="Sunaga Y."/>
            <person name="Tanaka M."/>
            <person name="Yoshino T."/>
            <person name="Taniguchi T."/>
            <person name="Fukuda Y."/>
            <person name="Nemoto M."/>
            <person name="Matsumoto M."/>
            <person name="Wong P.S."/>
            <person name="Aburatani S."/>
            <person name="Fujibuchi W."/>
        </authorList>
    </citation>
    <scope>NUCLEOTIDE SEQUENCE [LARGE SCALE GENOMIC DNA]</scope>
    <source>
        <strain evidence="3 4">JPCC DA0580</strain>
    </source>
</reference>
<feature type="transmembrane region" description="Helical" evidence="2">
    <location>
        <begin position="133"/>
        <end position="152"/>
    </location>
</feature>